<comment type="similarity">
    <text evidence="2">Belongs to the ELL/occludin family.</text>
</comment>
<feature type="compositionally biased region" description="Low complexity" evidence="6">
    <location>
        <begin position="545"/>
        <end position="578"/>
    </location>
</feature>
<dbReference type="Gene3D" id="1.10.10.2670">
    <property type="entry name" value="E3 ubiquitin-protein ligase"/>
    <property type="match status" value="1"/>
</dbReference>
<feature type="region of interest" description="Disordered" evidence="6">
    <location>
        <begin position="185"/>
        <end position="214"/>
    </location>
</feature>
<dbReference type="PRINTS" id="PR00080">
    <property type="entry name" value="SDRFAMILY"/>
</dbReference>
<feature type="region of interest" description="Disordered" evidence="6">
    <location>
        <begin position="443"/>
        <end position="474"/>
    </location>
</feature>
<dbReference type="GO" id="GO:0000987">
    <property type="term" value="F:cis-regulatory region sequence-specific DNA binding"/>
    <property type="evidence" value="ECO:0007669"/>
    <property type="project" value="TreeGrafter"/>
</dbReference>
<dbReference type="GO" id="GO:0008023">
    <property type="term" value="C:transcription elongation factor complex"/>
    <property type="evidence" value="ECO:0007669"/>
    <property type="project" value="InterPro"/>
</dbReference>
<dbReference type="GO" id="GO:0042795">
    <property type="term" value="P:snRNA transcription by RNA polymerase II"/>
    <property type="evidence" value="ECO:0007669"/>
    <property type="project" value="TreeGrafter"/>
</dbReference>
<feature type="region of interest" description="Disordered" evidence="6">
    <location>
        <begin position="598"/>
        <end position="637"/>
    </location>
</feature>
<keyword evidence="9" id="KW-1185">Reference proteome</keyword>
<dbReference type="Pfam" id="PF00106">
    <property type="entry name" value="adh_short"/>
    <property type="match status" value="1"/>
</dbReference>
<feature type="compositionally biased region" description="Low complexity" evidence="6">
    <location>
        <begin position="734"/>
        <end position="758"/>
    </location>
</feature>
<dbReference type="GO" id="GO:0006368">
    <property type="term" value="P:transcription elongation by RNA polymerase II"/>
    <property type="evidence" value="ECO:0007669"/>
    <property type="project" value="InterPro"/>
</dbReference>
<evidence type="ECO:0000256" key="6">
    <source>
        <dbReference type="SAM" id="MobiDB-lite"/>
    </source>
</evidence>
<feature type="region of interest" description="Disordered" evidence="6">
    <location>
        <begin position="230"/>
        <end position="285"/>
    </location>
</feature>
<evidence type="ECO:0000256" key="5">
    <source>
        <dbReference type="ARBA" id="ARBA00023242"/>
    </source>
</evidence>
<gene>
    <name evidence="8" type="ORF">RND71_043997</name>
</gene>
<dbReference type="SUPFAM" id="SSF51735">
    <property type="entry name" value="NAD(P)-binding Rossmann-fold domains"/>
    <property type="match status" value="1"/>
</dbReference>
<feature type="compositionally biased region" description="Basic residues" evidence="6">
    <location>
        <begin position="702"/>
        <end position="711"/>
    </location>
</feature>
<feature type="compositionally biased region" description="Low complexity" evidence="6">
    <location>
        <begin position="611"/>
        <end position="637"/>
    </location>
</feature>
<dbReference type="EMBL" id="JAVYJV010000062">
    <property type="protein sequence ID" value="KAK4337021.1"/>
    <property type="molecule type" value="Genomic_DNA"/>
</dbReference>
<feature type="compositionally biased region" description="Polar residues" evidence="6">
    <location>
        <begin position="897"/>
        <end position="906"/>
    </location>
</feature>
<feature type="compositionally biased region" description="Basic residues" evidence="6">
    <location>
        <begin position="721"/>
        <end position="733"/>
    </location>
</feature>
<dbReference type="InterPro" id="IPR002347">
    <property type="entry name" value="SDR_fam"/>
</dbReference>
<sequence length="1142" mass="128036">MAAINCEQQEFALHSINDEYKNKTFVFVKLTDSALKSIQDYMSLNANVRQNIAKPTIQFNSNSNQGAITLPVNNSSNSNLLNDNSSNNNKNEIRYSFNLSNVDADGPQGSFEFLRQRKTNKYEENIESLGSMFIKMQIHASDDIYQKTKVKMANAELDAKKHSTKVIKETGPNVGRKIKKTIINSSSSLGNTSNSNNNASSSINSNSNEHSSYSSYKDLLLNNLSNNVNSSNSTLMNGSQENNDLSPKSSANLHLHHTSTNSLSTKYNKSLTTTTGGHLNGYNKDETSSTSLNSINHMTSIKDNLTINNSNINGVNCNNSNHNLNNTSERNSNLNFTQSTNQIKSSTNPELLRKPVRDRVIHLLALRPYKKPEILAKLIRDGIREREKKGLGVLLSQIASLKDNAYHLNRGAWHEVQVDDWSFYTNEERELVRKRNPFLNNNINSNANNNTISNNLSNSAMNKDNTMSPLANFESNHLSNSLPFNLPQSPMHSPSSSKRTIDLPVANSAVLDYDYTKTSKKQRISHHKANNDAIKKKSPPLCPATSSTSNNLINPSNSSSSNNNLSSTNSYINTTNTSKKYPNTNTVLQTNKYHDVLNGWANKPKTPDELSNSNTGHSNSNNSHSSPEVNNSVNNFSNSSINGNKISAKSGLNNYCRNNINNSSANNTNERYQSNSNTNLNISYLHSNKDNNSHTSNSHYHINNHHNHQYHHSNNGNNNSSHHHSNHNNHHYGNHFNNSNQQQHSSSLCSTPNSSPDSGTGSNDGSLSTVSSRCSNSGNDQPDYLSKYTEITSLEQRRRYESDFNCEYEEYKKLHNFLDRNAYKFAQLEQELRQAQEGTDNWNRIMERIVREYEEIKRDSSYLNAKNRMQYLHIKLSHIKNLVLNYDNAQYRKQINNDSTSNLSSPSCNNNTNVKLNSSNSSTSGSRIRSKHHHSSLPGTQTLKINLSDWTETEKVLTAFLENNEVHHLVNNAGVSRLAPVGEVPLDDVNYVFDVNVKSYINVSQLVINQMIKNKIQGTIVNISSQASYLALKDHLVYSASKGAINSMTKVMALELGEHKIRVNSICPTIVNTEMALKAWGDGDIANEFKKKICLRRFCEPIEVANTIAKLHILIAFLIFDNLSKLNLMHLKELVLILKQEV</sequence>
<evidence type="ECO:0000313" key="8">
    <source>
        <dbReference type="EMBL" id="KAK4337021.1"/>
    </source>
</evidence>
<dbReference type="InterPro" id="IPR019464">
    <property type="entry name" value="ELL_N"/>
</dbReference>
<feature type="compositionally biased region" description="Low complexity" evidence="6">
    <location>
        <begin position="443"/>
        <end position="460"/>
    </location>
</feature>
<dbReference type="AlphaFoldDB" id="A0AAE1QPJ1"/>
<protein>
    <recommendedName>
        <fullName evidence="7">OCEL domain-containing protein</fullName>
    </recommendedName>
</protein>
<dbReference type="SUPFAM" id="SSF46785">
    <property type="entry name" value="Winged helix' DNA-binding domain"/>
    <property type="match status" value="1"/>
</dbReference>
<evidence type="ECO:0000256" key="3">
    <source>
        <dbReference type="ARBA" id="ARBA00023015"/>
    </source>
</evidence>
<accession>A0AAE1QPJ1</accession>
<feature type="region of interest" description="Disordered" evidence="6">
    <location>
        <begin position="517"/>
        <end position="585"/>
    </location>
</feature>
<evidence type="ECO:0000256" key="4">
    <source>
        <dbReference type="ARBA" id="ARBA00023163"/>
    </source>
</evidence>
<feature type="compositionally biased region" description="Low complexity" evidence="6">
    <location>
        <begin position="907"/>
        <end position="926"/>
    </location>
</feature>
<dbReference type="PANTHER" id="PTHR23288:SF17">
    <property type="entry name" value="RNA POLYMERASE II ELONGATION FACTOR ELL"/>
    <property type="match status" value="1"/>
</dbReference>
<dbReference type="InterPro" id="IPR036291">
    <property type="entry name" value="NAD(P)-bd_dom_sf"/>
</dbReference>
<dbReference type="PANTHER" id="PTHR23288">
    <property type="entry name" value="OCCLUDIN AND RNA POLYMERASE II ELONGATION FACTOR ELL"/>
    <property type="match status" value="1"/>
</dbReference>
<keyword evidence="5" id="KW-0539">Nucleus</keyword>
<evidence type="ECO:0000256" key="2">
    <source>
        <dbReference type="ARBA" id="ARBA00009171"/>
    </source>
</evidence>
<dbReference type="SUPFAM" id="SSF144292">
    <property type="entry name" value="occludin/ELL-like"/>
    <property type="match status" value="1"/>
</dbReference>
<proteinExistence type="inferred from homology"/>
<feature type="compositionally biased region" description="Polar residues" evidence="6">
    <location>
        <begin position="461"/>
        <end position="474"/>
    </location>
</feature>
<dbReference type="Gene3D" id="3.40.50.720">
    <property type="entry name" value="NAD(P)-binding Rossmann-like Domain"/>
    <property type="match status" value="1"/>
</dbReference>
<evidence type="ECO:0000313" key="9">
    <source>
        <dbReference type="Proteomes" id="UP001291623"/>
    </source>
</evidence>
<dbReference type="Pfam" id="PF10390">
    <property type="entry name" value="ELL"/>
    <property type="match status" value="2"/>
</dbReference>
<dbReference type="GO" id="GO:0032968">
    <property type="term" value="P:positive regulation of transcription elongation by RNA polymerase II"/>
    <property type="evidence" value="ECO:0007669"/>
    <property type="project" value="TreeGrafter"/>
</dbReference>
<feature type="compositionally biased region" description="Polar residues" evidence="6">
    <location>
        <begin position="759"/>
        <end position="780"/>
    </location>
</feature>
<keyword evidence="3" id="KW-0805">Transcription regulation</keyword>
<feature type="domain" description="OCEL" evidence="7">
    <location>
        <begin position="782"/>
        <end position="891"/>
    </location>
</feature>
<dbReference type="InterPro" id="IPR036390">
    <property type="entry name" value="WH_DNA-bd_sf"/>
</dbReference>
<feature type="compositionally biased region" description="Polar residues" evidence="6">
    <location>
        <begin position="238"/>
        <end position="277"/>
    </location>
</feature>
<comment type="subcellular location">
    <subcellularLocation>
        <location evidence="1">Nucleus</location>
    </subcellularLocation>
</comment>
<dbReference type="Pfam" id="PF07303">
    <property type="entry name" value="Occludin_ELL"/>
    <property type="match status" value="1"/>
</dbReference>
<name>A0AAE1QPJ1_9SOLA</name>
<dbReference type="InterPro" id="IPR010844">
    <property type="entry name" value="Occludin_ELL"/>
</dbReference>
<evidence type="ECO:0000256" key="1">
    <source>
        <dbReference type="ARBA" id="ARBA00004123"/>
    </source>
</evidence>
<feature type="region of interest" description="Disordered" evidence="6">
    <location>
        <begin position="897"/>
        <end position="939"/>
    </location>
</feature>
<comment type="caution">
    <text evidence="8">The sequence shown here is derived from an EMBL/GenBank/DDBJ whole genome shotgun (WGS) entry which is preliminary data.</text>
</comment>
<dbReference type="PRINTS" id="PR00081">
    <property type="entry name" value="GDHRDH"/>
</dbReference>
<dbReference type="InterPro" id="IPR020904">
    <property type="entry name" value="Sc_DH/Rdtase_CS"/>
</dbReference>
<keyword evidence="4" id="KW-0804">Transcription</keyword>
<dbReference type="PROSITE" id="PS00061">
    <property type="entry name" value="ADH_SHORT"/>
    <property type="match status" value="1"/>
</dbReference>
<reference evidence="8" key="1">
    <citation type="submission" date="2023-12" db="EMBL/GenBank/DDBJ databases">
        <title>Genome assembly of Anisodus tanguticus.</title>
        <authorList>
            <person name="Wang Y.-J."/>
        </authorList>
    </citation>
    <scope>NUCLEOTIDE SEQUENCE</scope>
    <source>
        <strain evidence="8">KB-2021</strain>
        <tissue evidence="8">Leaf</tissue>
    </source>
</reference>
<feature type="compositionally biased region" description="Polar residues" evidence="6">
    <location>
        <begin position="481"/>
        <end position="498"/>
    </location>
</feature>
<dbReference type="InterPro" id="IPR042065">
    <property type="entry name" value="E3_ELL-like"/>
</dbReference>
<evidence type="ECO:0000259" key="7">
    <source>
        <dbReference type="PROSITE" id="PS51980"/>
    </source>
</evidence>
<dbReference type="Proteomes" id="UP001291623">
    <property type="component" value="Unassembled WGS sequence"/>
</dbReference>
<organism evidence="8 9">
    <name type="scientific">Anisodus tanguticus</name>
    <dbReference type="NCBI Taxonomy" id="243964"/>
    <lineage>
        <taxon>Eukaryota</taxon>
        <taxon>Viridiplantae</taxon>
        <taxon>Streptophyta</taxon>
        <taxon>Embryophyta</taxon>
        <taxon>Tracheophyta</taxon>
        <taxon>Spermatophyta</taxon>
        <taxon>Magnoliopsida</taxon>
        <taxon>eudicotyledons</taxon>
        <taxon>Gunneridae</taxon>
        <taxon>Pentapetalae</taxon>
        <taxon>asterids</taxon>
        <taxon>lamiids</taxon>
        <taxon>Solanales</taxon>
        <taxon>Solanaceae</taxon>
        <taxon>Solanoideae</taxon>
        <taxon>Hyoscyameae</taxon>
        <taxon>Anisodus</taxon>
    </lineage>
</organism>
<feature type="region of interest" description="Disordered" evidence="6">
    <location>
        <begin position="481"/>
        <end position="500"/>
    </location>
</feature>
<dbReference type="InterPro" id="IPR031176">
    <property type="entry name" value="ELL/occludin"/>
</dbReference>
<feature type="region of interest" description="Disordered" evidence="6">
    <location>
        <begin position="681"/>
        <end position="784"/>
    </location>
</feature>
<dbReference type="PROSITE" id="PS51980">
    <property type="entry name" value="OCEL"/>
    <property type="match status" value="1"/>
</dbReference>
<feature type="compositionally biased region" description="Basic residues" evidence="6">
    <location>
        <begin position="518"/>
        <end position="528"/>
    </location>
</feature>
<dbReference type="Gene3D" id="6.10.140.340">
    <property type="match status" value="1"/>
</dbReference>